<evidence type="ECO:0000313" key="3">
    <source>
        <dbReference type="EMBL" id="WEG35391.1"/>
    </source>
</evidence>
<dbReference type="Gene3D" id="3.20.20.370">
    <property type="entry name" value="Glycoside hydrolase/deacetylase"/>
    <property type="match status" value="1"/>
</dbReference>
<organism evidence="3 4">
    <name type="scientific">Amygdalobacter indicium</name>
    <dbReference type="NCBI Taxonomy" id="3029272"/>
    <lineage>
        <taxon>Bacteria</taxon>
        <taxon>Bacillati</taxon>
        <taxon>Bacillota</taxon>
        <taxon>Clostridia</taxon>
        <taxon>Eubacteriales</taxon>
        <taxon>Oscillospiraceae</taxon>
        <taxon>Amygdalobacter</taxon>
    </lineage>
</organism>
<keyword evidence="4" id="KW-1185">Reference proteome</keyword>
<reference evidence="3 4" key="1">
    <citation type="submission" date="2023-02" db="EMBL/GenBank/DDBJ databases">
        <title>Novel Oscillospiraceae bacterial genomes.</title>
        <authorList>
            <person name="Srinivasan S."/>
            <person name="Austin M.N."/>
            <person name="Fiedler T.L."/>
            <person name="Strenk S.M."/>
            <person name="Agnew K.J."/>
            <person name="Nagana Gowda G.A."/>
            <person name="Raftery D."/>
            <person name="Beamer M.A."/>
            <person name="Achilles S.L."/>
            <person name="Wiesenfeld H.C."/>
            <person name="Fredricks D.N."/>
            <person name="Hillier S.L."/>
        </authorList>
    </citation>
    <scope>NUCLEOTIDE SEQUENCE [LARGE SCALE GENOMIC DNA]</scope>
    <source>
        <strain evidence="3 4">CHIC02 1186E3-8</strain>
    </source>
</reference>
<dbReference type="Proteomes" id="UP001220478">
    <property type="component" value="Chromosome"/>
</dbReference>
<keyword evidence="2" id="KW-0812">Transmembrane</keyword>
<evidence type="ECO:0008006" key="5">
    <source>
        <dbReference type="Google" id="ProtNLM"/>
    </source>
</evidence>
<protein>
    <recommendedName>
        <fullName evidence="5">NodB homology domain-containing protein</fullName>
    </recommendedName>
</protein>
<feature type="region of interest" description="Disordered" evidence="1">
    <location>
        <begin position="1"/>
        <end position="24"/>
    </location>
</feature>
<dbReference type="InterPro" id="IPR011330">
    <property type="entry name" value="Glyco_hydro/deAcase_b/a-brl"/>
</dbReference>
<name>A0ABY8C450_9FIRM</name>
<feature type="transmembrane region" description="Helical" evidence="2">
    <location>
        <begin position="260"/>
        <end position="282"/>
    </location>
</feature>
<dbReference type="EMBL" id="CP118868">
    <property type="protein sequence ID" value="WEG35391.1"/>
    <property type="molecule type" value="Genomic_DNA"/>
</dbReference>
<evidence type="ECO:0000313" key="4">
    <source>
        <dbReference type="Proteomes" id="UP001220478"/>
    </source>
</evidence>
<dbReference type="SUPFAM" id="SSF88713">
    <property type="entry name" value="Glycoside hydrolase/deacetylase"/>
    <property type="match status" value="1"/>
</dbReference>
<dbReference type="RefSeq" id="WP_315571488.1">
    <property type="nucleotide sequence ID" value="NZ_CP118868.1"/>
</dbReference>
<keyword evidence="2" id="KW-0472">Membrane</keyword>
<gene>
    <name evidence="3" type="ORF">PYS61_05535</name>
</gene>
<accession>A0ABY8C450</accession>
<proteinExistence type="predicted"/>
<sequence>MRTHQSHSGAMPNYEGTCRASNVPVKKRESAVSAKSTFKSNISAGKILDKIKHLCRYKQNKQLQQADKKAKLLQNTIKPQNTENTAEDLEKLFQTHLSHAPLLSPDTASAKESAAVLEPQSLQILTYRGVTTRSNKKQAETAEIVNSKTVPSQSEWADLKNDLRNLRRESHATWDFSQKLLQKFWTRGKNISSKEQQKLVHSTFKLTCKNFCASIIFNLSRQYQAWRKYCQHSTYNTQAHNSQLANLSFWRKFSARRCSIVQTLCFVLAVILIFSTIFTIHYHQLASIEADNNMRRELDKKHGILLSGTAQCKKAELDQINLHLTFPHYDDSYLDYKIQSRLDSLIQPYIQAANKLPRRNSFRQKPLLVVNYDSAILAGRLVSLIFTLNYYEGGAAADKLSDLAYSSLYYDLQYHSVLTLKDLLSERNNILQEIADSYNTMYRYDLKQDLGLQADQITRQNFLFTPEKLILLVNPKQSHASLLNNNSRLNLVSNGGSRYIYNNYLSLKYNEVSKYFNQQSDLKVSLKYDSWKRYLANKDSEKLLPYTQDSEGTTDSPYKFSALTINNLPTEATLTQLLKILHDNAATASFFLTPQELNTDNLPTLQNIISQGHEIALLLDNNSYTQAQITAASDFLKQKLHATNNYLRLLEQQNNAIRDDLQDYIQIKWNNYPRSKNQAAMIKQLTSKRDAGDIICLDSQDDTFIAVVDKMLEQQDNQFRYAAITQTAEIYRTTLTTSQSPYTDISAAN</sequence>
<evidence type="ECO:0000256" key="1">
    <source>
        <dbReference type="SAM" id="MobiDB-lite"/>
    </source>
</evidence>
<keyword evidence="2" id="KW-1133">Transmembrane helix</keyword>
<evidence type="ECO:0000256" key="2">
    <source>
        <dbReference type="SAM" id="Phobius"/>
    </source>
</evidence>